<dbReference type="Pfam" id="PF15306">
    <property type="entry name" value="LIN37"/>
    <property type="match status" value="1"/>
</dbReference>
<dbReference type="OMA" id="CSKDNIN"/>
<evidence type="ECO:0000313" key="2">
    <source>
        <dbReference type="EnsemblMetazoa" id="XP_014255373.1"/>
    </source>
</evidence>
<dbReference type="RefSeq" id="XP_014255373.1">
    <property type="nucleotide sequence ID" value="XM_014399887.2"/>
</dbReference>
<proteinExistence type="predicted"/>
<dbReference type="EnsemblMetazoa" id="XM_014399887.2">
    <property type="protein sequence ID" value="XP_014255373.1"/>
    <property type="gene ID" value="LOC106669961"/>
</dbReference>
<dbReference type="PANTHER" id="PTHR31336:SF3">
    <property type="entry name" value="PROTEIN LIN-37 HOMOLOG"/>
    <property type="match status" value="1"/>
</dbReference>
<dbReference type="GO" id="GO:0031523">
    <property type="term" value="C:Myb complex"/>
    <property type="evidence" value="ECO:0007669"/>
    <property type="project" value="TreeGrafter"/>
</dbReference>
<reference evidence="2" key="1">
    <citation type="submission" date="2022-01" db="UniProtKB">
        <authorList>
            <consortium name="EnsemblMetazoa"/>
        </authorList>
    </citation>
    <scope>IDENTIFICATION</scope>
</reference>
<feature type="compositionally biased region" description="Polar residues" evidence="1">
    <location>
        <begin position="8"/>
        <end position="22"/>
    </location>
</feature>
<accession>A0A8I6S3A9</accession>
<name>A0A8I6S3A9_CIMLE</name>
<feature type="region of interest" description="Disordered" evidence="1">
    <location>
        <begin position="1"/>
        <end position="77"/>
    </location>
</feature>
<dbReference type="GeneID" id="106669961"/>
<protein>
    <recommendedName>
        <fullName evidence="4">Protein lin-37 homolog</fullName>
    </recommendedName>
</protein>
<dbReference type="PANTHER" id="PTHR31336">
    <property type="entry name" value="LIN37 HOMOLOG"/>
    <property type="match status" value="1"/>
</dbReference>
<dbReference type="InterPro" id="IPR028226">
    <property type="entry name" value="LIN37"/>
</dbReference>
<evidence type="ECO:0000313" key="3">
    <source>
        <dbReference type="Proteomes" id="UP000494040"/>
    </source>
</evidence>
<evidence type="ECO:0000256" key="1">
    <source>
        <dbReference type="SAM" id="MobiDB-lite"/>
    </source>
</evidence>
<evidence type="ECO:0008006" key="4">
    <source>
        <dbReference type="Google" id="ProtNLM"/>
    </source>
</evidence>
<dbReference type="AlphaFoldDB" id="A0A8I6S3A9"/>
<dbReference type="CTD" id="37215"/>
<organism evidence="2 3">
    <name type="scientific">Cimex lectularius</name>
    <name type="common">Bed bug</name>
    <name type="synonym">Acanthia lectularia</name>
    <dbReference type="NCBI Taxonomy" id="79782"/>
    <lineage>
        <taxon>Eukaryota</taxon>
        <taxon>Metazoa</taxon>
        <taxon>Ecdysozoa</taxon>
        <taxon>Arthropoda</taxon>
        <taxon>Hexapoda</taxon>
        <taxon>Insecta</taxon>
        <taxon>Pterygota</taxon>
        <taxon>Neoptera</taxon>
        <taxon>Paraneoptera</taxon>
        <taxon>Hemiptera</taxon>
        <taxon>Heteroptera</taxon>
        <taxon>Panheteroptera</taxon>
        <taxon>Cimicomorpha</taxon>
        <taxon>Cimicidae</taxon>
        <taxon>Cimex</taxon>
    </lineage>
</organism>
<sequence length="243" mass="28233">MVKKRRLPSSNKGRTVERSPQSADEVISARDRFKGALQDLLPHSEEESESSDEEKWASKSKRLSLQKKKQTNEKSVEPDINKFQQAFVMKLFDRSVDLAQFSENTPLYPICRAWIANQPHQIYNSKKQSSPEPQEVKEENTIKTEKDIISGQNVYRLPPPVPAPKNVQIRIPKPIVYVTKYKKFYKEGQEAPNKDTILRDNLKHWKNVRQNWLNAAEKNEGRYSESFKTILAIFNKAQGNYNE</sequence>
<dbReference type="GO" id="GO:0017053">
    <property type="term" value="C:transcription repressor complex"/>
    <property type="evidence" value="ECO:0007669"/>
    <property type="project" value="InterPro"/>
</dbReference>
<dbReference type="OrthoDB" id="6287771at2759"/>
<feature type="compositionally biased region" description="Basic residues" evidence="1">
    <location>
        <begin position="58"/>
        <end position="69"/>
    </location>
</feature>
<dbReference type="KEGG" id="clec:106669961"/>
<dbReference type="GO" id="GO:0000122">
    <property type="term" value="P:negative regulation of transcription by RNA polymerase II"/>
    <property type="evidence" value="ECO:0007669"/>
    <property type="project" value="TreeGrafter"/>
</dbReference>
<keyword evidence="3" id="KW-1185">Reference proteome</keyword>
<dbReference type="Proteomes" id="UP000494040">
    <property type="component" value="Unassembled WGS sequence"/>
</dbReference>